<proteinExistence type="predicted"/>
<accession>A0ABZ0UPW3</accession>
<dbReference type="InterPro" id="IPR011250">
    <property type="entry name" value="OMP/PagP_B-barrel"/>
</dbReference>
<dbReference type="SUPFAM" id="SSF56925">
    <property type="entry name" value="OMPA-like"/>
    <property type="match status" value="1"/>
</dbReference>
<organism evidence="1 2">
    <name type="scientific">Candidatus Fokinia crypta</name>
    <dbReference type="NCBI Taxonomy" id="1920990"/>
    <lineage>
        <taxon>Bacteria</taxon>
        <taxon>Pseudomonadati</taxon>
        <taxon>Pseudomonadota</taxon>
        <taxon>Alphaproteobacteria</taxon>
        <taxon>Rickettsiales</taxon>
        <taxon>Candidatus Midichloriaceae</taxon>
        <taxon>Candidatus Fokinia</taxon>
    </lineage>
</organism>
<evidence type="ECO:0000313" key="2">
    <source>
        <dbReference type="Proteomes" id="UP001325140"/>
    </source>
</evidence>
<sequence>MRFFSYLYCFYAVNRGLYRLSKGKFLTSCTHMSKINFMLAMLLCVSIFLNKAYCVNEKNVSFGFGTSTGITEQIRFRYSDERGSVSINEELGEVLPYYFECSYGRNFSDISRMSIDVIFSNIPIQKMGEKSLQPILKCYGVMIATKLFIPSPIRMVPYLNVGIGYGWYDSSSKKDLFSKDMEEYLMRSFAGMNLEWKDFNLDTIEKSGLLWKLGAGIDYRLNSNLSLFLQTGILRQPSLVPHRSFSDRAAIRWRGLLFGGASVNF</sequence>
<gene>
    <name evidence="1" type="ORF">Fokcrypt_00712</name>
</gene>
<dbReference type="EMBL" id="CP110343">
    <property type="protein sequence ID" value="WPX98171.1"/>
    <property type="molecule type" value="Genomic_DNA"/>
</dbReference>
<reference evidence="1" key="1">
    <citation type="submission" date="2022-10" db="EMBL/GenBank/DDBJ databases">
        <title>Host association and intracellularity evolved multiple times independently in the Rickettsiales.</title>
        <authorList>
            <person name="Castelli M."/>
            <person name="Nardi T."/>
            <person name="Gammuto L."/>
            <person name="Bellinzona G."/>
            <person name="Sabaneyeva E."/>
            <person name="Potekhin A."/>
            <person name="Serra V."/>
            <person name="Petroni G."/>
            <person name="Sassera D."/>
        </authorList>
    </citation>
    <scope>NUCLEOTIDE SEQUENCE [LARGE SCALE GENOMIC DNA]</scope>
    <source>
        <strain evidence="1">US_Bl 11III1</strain>
    </source>
</reference>
<keyword evidence="2" id="KW-1185">Reference proteome</keyword>
<protein>
    <recommendedName>
        <fullName evidence="3">Outer membrane protein beta-barrel domain-containing protein</fullName>
    </recommendedName>
</protein>
<evidence type="ECO:0000313" key="1">
    <source>
        <dbReference type="EMBL" id="WPX98171.1"/>
    </source>
</evidence>
<evidence type="ECO:0008006" key="3">
    <source>
        <dbReference type="Google" id="ProtNLM"/>
    </source>
</evidence>
<dbReference type="Proteomes" id="UP001325140">
    <property type="component" value="Chromosome"/>
</dbReference>
<dbReference type="Gene3D" id="2.40.160.20">
    <property type="match status" value="1"/>
</dbReference>
<name>A0ABZ0UPW3_9RICK</name>